<dbReference type="Pfam" id="PF05532">
    <property type="entry name" value="CsbD"/>
    <property type="match status" value="1"/>
</dbReference>
<protein>
    <submittedName>
        <fullName evidence="3">CsbD family protein</fullName>
    </submittedName>
</protein>
<dbReference type="InterPro" id="IPR008462">
    <property type="entry name" value="CsbD"/>
</dbReference>
<name>A0A2S0URS6_9RHOB</name>
<reference evidence="3 4" key="1">
    <citation type="submission" date="2018-04" db="EMBL/GenBank/DDBJ databases">
        <title>Genome sequencing of Gemmobacter.</title>
        <authorList>
            <person name="Yi H."/>
            <person name="Baek M.-G."/>
        </authorList>
    </citation>
    <scope>NUCLEOTIDE SEQUENCE [LARGE SCALE GENOMIC DNA]</scope>
    <source>
        <strain evidence="3 4">HYN0069</strain>
        <plasmid evidence="4">Plasmid unnamed1</plasmid>
    </source>
</reference>
<keyword evidence="4" id="KW-1185">Reference proteome</keyword>
<dbReference type="PANTHER" id="PTHR34977">
    <property type="entry name" value="UPF0337 PROTEIN YJBJ"/>
    <property type="match status" value="1"/>
</dbReference>
<keyword evidence="3" id="KW-0614">Plasmid</keyword>
<evidence type="ECO:0000313" key="3">
    <source>
        <dbReference type="EMBL" id="AWB50511.1"/>
    </source>
</evidence>
<dbReference type="InterPro" id="IPR036629">
    <property type="entry name" value="YjbJ_sf"/>
</dbReference>
<dbReference type="SUPFAM" id="SSF69047">
    <property type="entry name" value="Hypothetical protein YjbJ"/>
    <property type="match status" value="1"/>
</dbReference>
<dbReference type="Proteomes" id="UP000244496">
    <property type="component" value="Plasmid unnamed1"/>
</dbReference>
<geneLocation type="plasmid" evidence="3">
    <name>unnamed1</name>
</geneLocation>
<sequence length="65" mass="7563">MNWDQIAGGWKEMMGSARAKWGEITDDEWTEIGGRRDEMVGALQRRYGMAREEAERDVDDWSRGL</sequence>
<dbReference type="EMBL" id="CP028919">
    <property type="protein sequence ID" value="AWB50511.1"/>
    <property type="molecule type" value="Genomic_DNA"/>
</dbReference>
<dbReference type="KEGG" id="geh:HYN69_18015"/>
<dbReference type="Gene3D" id="1.10.1470.10">
    <property type="entry name" value="YjbJ"/>
    <property type="match status" value="1"/>
</dbReference>
<dbReference type="OrthoDB" id="9796058at2"/>
<dbReference type="InterPro" id="IPR050423">
    <property type="entry name" value="UPF0337_stress_rsp"/>
</dbReference>
<proteinExistence type="inferred from homology"/>
<dbReference type="InterPro" id="IPR026042">
    <property type="entry name" value="YjbJ"/>
</dbReference>
<gene>
    <name evidence="3" type="ORF">HYN69_18015</name>
</gene>
<evidence type="ECO:0000313" key="4">
    <source>
        <dbReference type="Proteomes" id="UP000244496"/>
    </source>
</evidence>
<comment type="similarity">
    <text evidence="1">Belongs to the UPF0337 (CsbD) family.</text>
</comment>
<organism evidence="3 4">
    <name type="scientific">Paragemmobacter aquarius</name>
    <dbReference type="NCBI Taxonomy" id="2169400"/>
    <lineage>
        <taxon>Bacteria</taxon>
        <taxon>Pseudomonadati</taxon>
        <taxon>Pseudomonadota</taxon>
        <taxon>Alphaproteobacteria</taxon>
        <taxon>Rhodobacterales</taxon>
        <taxon>Paracoccaceae</taxon>
        <taxon>Paragemmobacter</taxon>
    </lineage>
</organism>
<accession>A0A2S0URS6</accession>
<evidence type="ECO:0000259" key="2">
    <source>
        <dbReference type="Pfam" id="PF05532"/>
    </source>
</evidence>
<dbReference type="PANTHER" id="PTHR34977:SF1">
    <property type="entry name" value="UPF0337 PROTEIN YJBJ"/>
    <property type="match status" value="1"/>
</dbReference>
<evidence type="ECO:0000256" key="1">
    <source>
        <dbReference type="ARBA" id="ARBA00009129"/>
    </source>
</evidence>
<feature type="domain" description="CsbD-like" evidence="2">
    <location>
        <begin position="4"/>
        <end position="56"/>
    </location>
</feature>
<dbReference type="AlphaFoldDB" id="A0A2S0URS6"/>
<dbReference type="RefSeq" id="WP_108437320.1">
    <property type="nucleotide sequence ID" value="NZ_CP028919.1"/>
</dbReference>
<dbReference type="PIRSF" id="PIRSF039008">
    <property type="entry name" value="YjbJ"/>
    <property type="match status" value="1"/>
</dbReference>